<dbReference type="EMBL" id="CP099419">
    <property type="protein sequence ID" value="USW50220.1"/>
    <property type="molecule type" value="Genomic_DNA"/>
</dbReference>
<dbReference type="Proteomes" id="UP001056384">
    <property type="component" value="Chromosome 2"/>
</dbReference>
<evidence type="ECO:0000256" key="6">
    <source>
        <dbReference type="SAM" id="SignalP"/>
    </source>
</evidence>
<accession>A0A9Q9EGP9</accession>
<feature type="domain" description="Auxiliary Activity family 9 catalytic" evidence="7">
    <location>
        <begin position="20"/>
        <end position="232"/>
    </location>
</feature>
<evidence type="ECO:0000256" key="3">
    <source>
        <dbReference type="ARBA" id="ARBA00022525"/>
    </source>
</evidence>
<feature type="compositionally biased region" description="Low complexity" evidence="5">
    <location>
        <begin position="249"/>
        <end position="268"/>
    </location>
</feature>
<evidence type="ECO:0000259" key="7">
    <source>
        <dbReference type="Pfam" id="PF03443"/>
    </source>
</evidence>
<dbReference type="PANTHER" id="PTHR33353">
    <property type="entry name" value="PUTATIVE (AFU_ORTHOLOGUE AFUA_1G12560)-RELATED"/>
    <property type="match status" value="1"/>
</dbReference>
<dbReference type="OrthoDB" id="4849160at2759"/>
<reference evidence="8" key="1">
    <citation type="submission" date="2022-06" db="EMBL/GenBank/DDBJ databases">
        <title>Complete genome sequences of two strains of the flax pathogen Septoria linicola.</title>
        <authorList>
            <person name="Lapalu N."/>
            <person name="Simon A."/>
            <person name="Demenou B."/>
            <person name="Paumier D."/>
            <person name="Guillot M.-P."/>
            <person name="Gout L."/>
            <person name="Valade R."/>
        </authorList>
    </citation>
    <scope>NUCLEOTIDE SEQUENCE</scope>
    <source>
        <strain evidence="8">SE15195</strain>
    </source>
</reference>
<evidence type="ECO:0000256" key="1">
    <source>
        <dbReference type="ARBA" id="ARBA00001973"/>
    </source>
</evidence>
<dbReference type="PANTHER" id="PTHR33353:SF34">
    <property type="entry name" value="ENDO-BETA-1,4-GLUCANASE D"/>
    <property type="match status" value="1"/>
</dbReference>
<evidence type="ECO:0000256" key="4">
    <source>
        <dbReference type="ARBA" id="ARBA00023157"/>
    </source>
</evidence>
<gene>
    <name evidence="8" type="ORF">Slin15195_G035390</name>
</gene>
<organism evidence="8 9">
    <name type="scientific">Septoria linicola</name>
    <dbReference type="NCBI Taxonomy" id="215465"/>
    <lineage>
        <taxon>Eukaryota</taxon>
        <taxon>Fungi</taxon>
        <taxon>Dikarya</taxon>
        <taxon>Ascomycota</taxon>
        <taxon>Pezizomycotina</taxon>
        <taxon>Dothideomycetes</taxon>
        <taxon>Dothideomycetidae</taxon>
        <taxon>Mycosphaerellales</taxon>
        <taxon>Mycosphaerellaceae</taxon>
        <taxon>Septoria</taxon>
    </lineage>
</organism>
<keyword evidence="4" id="KW-1015">Disulfide bond</keyword>
<dbReference type="InterPro" id="IPR049892">
    <property type="entry name" value="AA9"/>
</dbReference>
<dbReference type="InterPro" id="IPR005103">
    <property type="entry name" value="AA9_LPMO"/>
</dbReference>
<comment type="cofactor">
    <cofactor evidence="1">
        <name>Cu(2+)</name>
        <dbReference type="ChEBI" id="CHEBI:29036"/>
    </cofactor>
</comment>
<dbReference type="GO" id="GO:0005576">
    <property type="term" value="C:extracellular region"/>
    <property type="evidence" value="ECO:0007669"/>
    <property type="project" value="UniProtKB-SubCell"/>
</dbReference>
<feature type="region of interest" description="Disordered" evidence="5">
    <location>
        <begin position="354"/>
        <end position="374"/>
    </location>
</feature>
<feature type="chain" id="PRO_5040370819" evidence="6">
    <location>
        <begin position="20"/>
        <end position="408"/>
    </location>
</feature>
<dbReference type="Gene3D" id="2.70.50.70">
    <property type="match status" value="1"/>
</dbReference>
<feature type="compositionally biased region" description="Low complexity" evidence="5">
    <location>
        <begin position="354"/>
        <end position="369"/>
    </location>
</feature>
<keyword evidence="6" id="KW-0732">Signal</keyword>
<evidence type="ECO:0000256" key="5">
    <source>
        <dbReference type="SAM" id="MobiDB-lite"/>
    </source>
</evidence>
<evidence type="ECO:0000313" key="8">
    <source>
        <dbReference type="EMBL" id="USW50220.1"/>
    </source>
</evidence>
<feature type="region of interest" description="Disordered" evidence="5">
    <location>
        <begin position="246"/>
        <end position="268"/>
    </location>
</feature>
<evidence type="ECO:0000256" key="2">
    <source>
        <dbReference type="ARBA" id="ARBA00004613"/>
    </source>
</evidence>
<keyword evidence="9" id="KW-1185">Reference proteome</keyword>
<dbReference type="AlphaFoldDB" id="A0A9Q9EGP9"/>
<keyword evidence="3" id="KW-0964">Secreted</keyword>
<dbReference type="Pfam" id="PF03443">
    <property type="entry name" value="AA9"/>
    <property type="match status" value="1"/>
</dbReference>
<evidence type="ECO:0000313" key="9">
    <source>
        <dbReference type="Proteomes" id="UP001056384"/>
    </source>
</evidence>
<comment type="subcellular location">
    <subcellularLocation>
        <location evidence="2">Secreted</location>
    </subcellularLocation>
</comment>
<proteinExistence type="predicted"/>
<name>A0A9Q9EGP9_9PEZI</name>
<feature type="signal peptide" evidence="6">
    <location>
        <begin position="1"/>
        <end position="19"/>
    </location>
</feature>
<sequence>MSIFQTAAVLGALAVSVSAHGHVTGVVSNGEWHAGTTPEWTYHAEKPNTAGWYANNQDNGFVDPSSYADGDIVCHKGATPGLNSIPVIAGESIDIQWNTWPESHHGPVLDYLAPVEGEFADIDKTALQFFKIDEGGLIDGSTAPGNWASDDLIANNNTWSVTIPASIAPGKYVLRHEMIALHSAGDTNGAQNYPQCLNIEVTSDGTETPAGEPATSFYKADDAGIKVGIYNAPLSYEIPGPALYGDGGSSSSPSKPTGSAAPSSPASATSSAAAVSSTQAPYSNTTSIASSSYASAPATTATSAAAEETYAASTTAQASATATEAAPTGEPTFFTEAPAAASSTSAAYASVTAAPSAAPSSGSGSSYGSKPEKDLPEGFTVTDLQQWVAYLIKQGWSNSRNHARDFRV</sequence>
<dbReference type="CDD" id="cd21175">
    <property type="entry name" value="LPMO_AA9"/>
    <property type="match status" value="1"/>
</dbReference>
<protein>
    <submittedName>
        <fullName evidence="8">Auxiliary Activity family 9</fullName>
    </submittedName>
</protein>